<comment type="caution">
    <text evidence="6">The sequence shown here is derived from an EMBL/GenBank/DDBJ whole genome shotgun (WGS) entry which is preliminary data.</text>
</comment>
<keyword evidence="2 4" id="KW-0125">Carotenoid biosynthesis</keyword>
<evidence type="ECO:0000256" key="4">
    <source>
        <dbReference type="RuleBase" id="RU362075"/>
    </source>
</evidence>
<dbReference type="Pfam" id="PF01593">
    <property type="entry name" value="Amino_oxidase"/>
    <property type="match status" value="1"/>
</dbReference>
<evidence type="ECO:0000256" key="2">
    <source>
        <dbReference type="ARBA" id="ARBA00022746"/>
    </source>
</evidence>
<sequence>MSDVVVVGGGMGGLAAAARLAAAGHRVTVLERAPECGGKLGSYRRDGFTFDTGPSLLTLPSVYRELFAATGADLDQLVDIVPVDPACRYRFADGTELAVPRERAAVPGALEAAFGGGAGEEWRGLMRQAEQLWGLVGEPVLRRPLNGTRDLLRHARGVRDLVAIAPWRTLRGLGRRRLTDPRARMLLDRYATYTGSDPRRLPAVLSVVPFVEQEFGAWHVRGGLRRLADALVGRLAALGADVRTGAEVVAIETAADGVRGVRLADGERLAASVVVANADAAHVHGDLLDDARVRRPRRTQPSSAGFVLLLALRGTTPDRAHHRVLFPADYDAEFDAIFGRVRRPVADPAVYVCAPDDPQLHPPGCESWFVLVNAPRHDPASGVDWTTPGLATRYADRVLDVLAARGLDVRDRLLWREIRTPADLERDTGAPGGAIYGSSSNGPRAALLRPANAGPVPGLYLAGGSAHPGGGLPLVAMSAEIVAGLVGPARRPRDGHREMGQPDE</sequence>
<evidence type="ECO:0000256" key="3">
    <source>
        <dbReference type="ARBA" id="ARBA00023002"/>
    </source>
</evidence>
<name>A0A229SYD1_9PSEU</name>
<dbReference type="InterPro" id="IPR014105">
    <property type="entry name" value="Carotenoid/retinoid_OxRdtase"/>
</dbReference>
<organism evidence="6 7">
    <name type="scientific">Amycolatopsis vastitatis</name>
    <dbReference type="NCBI Taxonomy" id="1905142"/>
    <lineage>
        <taxon>Bacteria</taxon>
        <taxon>Bacillati</taxon>
        <taxon>Actinomycetota</taxon>
        <taxon>Actinomycetes</taxon>
        <taxon>Pseudonocardiales</taxon>
        <taxon>Pseudonocardiaceae</taxon>
        <taxon>Amycolatopsis</taxon>
    </lineage>
</organism>
<dbReference type="PRINTS" id="PR00420">
    <property type="entry name" value="RNGMNOXGNASE"/>
</dbReference>
<comment type="similarity">
    <text evidence="4">Belongs to the carotenoid/retinoid oxidoreductase family.</text>
</comment>
<evidence type="ECO:0000259" key="5">
    <source>
        <dbReference type="Pfam" id="PF01593"/>
    </source>
</evidence>
<accession>A0A229SYD1</accession>
<dbReference type="GO" id="GO:0016117">
    <property type="term" value="P:carotenoid biosynthetic process"/>
    <property type="evidence" value="ECO:0007669"/>
    <property type="project" value="UniProtKB-KW"/>
</dbReference>
<dbReference type="SUPFAM" id="SSF51905">
    <property type="entry name" value="FAD/NAD(P)-binding domain"/>
    <property type="match status" value="1"/>
</dbReference>
<reference evidence="7" key="1">
    <citation type="submission" date="2017-07" db="EMBL/GenBank/DDBJ databases">
        <title>Comparative genome mining reveals phylogenetic distribution patterns of secondary metabolites in Amycolatopsis.</title>
        <authorList>
            <person name="Adamek M."/>
            <person name="Alanjary M."/>
            <person name="Sales-Ortells H."/>
            <person name="Goodfellow M."/>
            <person name="Bull A.T."/>
            <person name="Kalinowski J."/>
            <person name="Ziemert N."/>
        </authorList>
    </citation>
    <scope>NUCLEOTIDE SEQUENCE [LARGE SCALE GENOMIC DNA]</scope>
    <source>
        <strain evidence="7">H5</strain>
    </source>
</reference>
<keyword evidence="3 4" id="KW-0560">Oxidoreductase</keyword>
<dbReference type="PANTHER" id="PTHR43734">
    <property type="entry name" value="PHYTOENE DESATURASE"/>
    <property type="match status" value="1"/>
</dbReference>
<keyword evidence="7" id="KW-1185">Reference proteome</keyword>
<dbReference type="GO" id="GO:0016491">
    <property type="term" value="F:oxidoreductase activity"/>
    <property type="evidence" value="ECO:0007669"/>
    <property type="project" value="UniProtKB-KW"/>
</dbReference>
<gene>
    <name evidence="6" type="ORF">CF165_30355</name>
</gene>
<comment type="pathway">
    <text evidence="1 4">Carotenoid biosynthesis.</text>
</comment>
<feature type="domain" description="Amine oxidase" evidence="5">
    <location>
        <begin position="11"/>
        <end position="294"/>
    </location>
</feature>
<evidence type="ECO:0000313" key="6">
    <source>
        <dbReference type="EMBL" id="OXM63509.1"/>
    </source>
</evidence>
<dbReference type="InterPro" id="IPR036188">
    <property type="entry name" value="FAD/NAD-bd_sf"/>
</dbReference>
<dbReference type="EMBL" id="NMUL01000033">
    <property type="protein sequence ID" value="OXM63509.1"/>
    <property type="molecule type" value="Genomic_DNA"/>
</dbReference>
<dbReference type="NCBIfam" id="TIGR02734">
    <property type="entry name" value="crtI_fam"/>
    <property type="match status" value="1"/>
</dbReference>
<dbReference type="PANTHER" id="PTHR43734:SF1">
    <property type="entry name" value="PHYTOENE DESATURASE"/>
    <property type="match status" value="1"/>
</dbReference>
<dbReference type="Proteomes" id="UP000215199">
    <property type="component" value="Unassembled WGS sequence"/>
</dbReference>
<evidence type="ECO:0000313" key="7">
    <source>
        <dbReference type="Proteomes" id="UP000215199"/>
    </source>
</evidence>
<proteinExistence type="inferred from homology"/>
<dbReference type="InterPro" id="IPR002937">
    <property type="entry name" value="Amino_oxidase"/>
</dbReference>
<dbReference type="RefSeq" id="WP_093951017.1">
    <property type="nucleotide sequence ID" value="NZ_NMUL01000033.1"/>
</dbReference>
<dbReference type="AlphaFoldDB" id="A0A229SYD1"/>
<protein>
    <submittedName>
        <fullName evidence="6">Phytoene desaturase</fullName>
    </submittedName>
</protein>
<evidence type="ECO:0000256" key="1">
    <source>
        <dbReference type="ARBA" id="ARBA00004829"/>
    </source>
</evidence>
<dbReference type="OrthoDB" id="9774675at2"/>
<dbReference type="Gene3D" id="3.50.50.60">
    <property type="entry name" value="FAD/NAD(P)-binding domain"/>
    <property type="match status" value="2"/>
</dbReference>